<dbReference type="OrthoDB" id="329282at2"/>
<sequence length="181" mass="19163">MLLRRAARPMFATWFVSQGLDALRHPQGHARIVRDALDGVRSRVPDQARAALPGPVGAAVEGRLTDPQLATAARVHGAALLVAGAALAVGRAPRTAALALAGLTLPIVLVNLPLGRKRSEEEERERTARLVRAVGFTGGALIAGVDLEGRPGVGWRVQHARADRAAMRQARARWAAKHADA</sequence>
<organism evidence="1 2">
    <name type="scientific">Cellulomonas shaoxiangyii</name>
    <dbReference type="NCBI Taxonomy" id="2566013"/>
    <lineage>
        <taxon>Bacteria</taxon>
        <taxon>Bacillati</taxon>
        <taxon>Actinomycetota</taxon>
        <taxon>Actinomycetes</taxon>
        <taxon>Micrococcales</taxon>
        <taxon>Cellulomonadaceae</taxon>
        <taxon>Cellulomonas</taxon>
    </lineage>
</organism>
<name>A0A4P7SK15_9CELL</name>
<evidence type="ECO:0000313" key="2">
    <source>
        <dbReference type="Proteomes" id="UP000296469"/>
    </source>
</evidence>
<gene>
    <name evidence="1" type="ORF">E5225_12035</name>
</gene>
<dbReference type="AlphaFoldDB" id="A0A4P7SK15"/>
<proteinExistence type="predicted"/>
<protein>
    <submittedName>
        <fullName evidence="1">DoxX family membrane protein</fullName>
    </submittedName>
</protein>
<dbReference type="RefSeq" id="WP_135971916.1">
    <property type="nucleotide sequence ID" value="NZ_CP039291.1"/>
</dbReference>
<dbReference type="EMBL" id="CP039291">
    <property type="protein sequence ID" value="QCB94181.1"/>
    <property type="molecule type" value="Genomic_DNA"/>
</dbReference>
<accession>A0A4P7SK15</accession>
<keyword evidence="2" id="KW-1185">Reference proteome</keyword>
<dbReference type="Proteomes" id="UP000296469">
    <property type="component" value="Chromosome"/>
</dbReference>
<evidence type="ECO:0000313" key="1">
    <source>
        <dbReference type="EMBL" id="QCB94181.1"/>
    </source>
</evidence>
<dbReference type="KEGG" id="celz:E5225_12035"/>
<reference evidence="1 2" key="1">
    <citation type="submission" date="2019-04" db="EMBL/GenBank/DDBJ databases">
        <title>Isolation and identification of Cellulomonas shaoxiangyii sp. Nov. isolated from feces of the Tibetan antelopes (Pantholops hodgsonii) in the Qinghai-Tibet plateau of China.</title>
        <authorList>
            <person name="Tian Z."/>
        </authorList>
    </citation>
    <scope>NUCLEOTIDE SEQUENCE [LARGE SCALE GENOMIC DNA]</scope>
    <source>
        <strain evidence="1 2">Z28</strain>
    </source>
</reference>